<dbReference type="KEGG" id="ota:OT_ostta18g01000"/>
<dbReference type="GO" id="GO:0005524">
    <property type="term" value="F:ATP binding"/>
    <property type="evidence" value="ECO:0007669"/>
    <property type="project" value="InterPro"/>
</dbReference>
<dbReference type="Proteomes" id="UP000009170">
    <property type="component" value="Unassembled WGS sequence"/>
</dbReference>
<evidence type="ECO:0000256" key="1">
    <source>
        <dbReference type="SAM" id="Phobius"/>
    </source>
</evidence>
<dbReference type="OrthoDB" id="66620at2759"/>
<keyword evidence="1" id="KW-0472">Membrane</keyword>
<dbReference type="GeneID" id="9838191"/>
<sequence>MLSASTAVAPGRVALSKTRANARGHRVQLKSRSYVTANASKAEKYDEIDKELSKVRALPPSERAEALEIATSTVRGALNAMREDSWLWNSALKNPQRRNVFPNELKRVLKAAPEQIAKPSDANDLKLIVTVTLTCSLAAVVVGATLPGDIGAFGAYLLGGIPIVVLAVGSTAPGLLRVATDRLARVDPEYRRRIARHEAGHFLVGYACGVPVGSYNLGIDESHVNFMESKLERKIFQGAKLSSSEVLPLAVISMAGVAAEAMEFEEVMGQSADLFDLQRILNRVDPKLNDASQQEITRWAVFQAATILSENRAAFDALTEKMQEGASVVDCLQTIEAKRA</sequence>
<dbReference type="EMBL" id="CAID01000018">
    <property type="protein sequence ID" value="CAL58559.1"/>
    <property type="molecule type" value="Genomic_DNA"/>
</dbReference>
<reference evidence="2" key="2">
    <citation type="journal article" date="2014" name="BMC Genomics">
        <title>An improved genome of the model marine alga Ostreococcus tauri unfolds by assessing Illumina de novo assemblies.</title>
        <authorList>
            <person name="Blanc-Mathieu R."/>
            <person name="Verhelst B."/>
            <person name="Derelle E."/>
            <person name="Rombauts S."/>
            <person name="Bouget F.Y."/>
            <person name="Carre I."/>
            <person name="Chateau A."/>
            <person name="Eyre-Walker A."/>
            <person name="Grimsley N."/>
            <person name="Moreau H."/>
            <person name="Piegu B."/>
            <person name="Rivals E."/>
            <person name="Schackwitz W."/>
            <person name="Van de Peer Y."/>
            <person name="Piganeau G."/>
        </authorList>
    </citation>
    <scope>NUCLEOTIDE SEQUENCE</scope>
    <source>
        <strain evidence="2">RCC4221</strain>
    </source>
</reference>
<dbReference type="RefSeq" id="XP_003084143.1">
    <property type="nucleotide sequence ID" value="XM_003084095.1"/>
</dbReference>
<reference evidence="3" key="3">
    <citation type="submission" date="2017-04" db="EMBL/GenBank/DDBJ databases">
        <title>Population genomics of picophytoplankton unveils novel chromosome hypervariability.</title>
        <authorList>
            <consortium name="DOE Joint Genome Institute"/>
            <person name="Blanc-Mathieu R."/>
            <person name="Krasovec M."/>
            <person name="Hebrard M."/>
            <person name="Yau S."/>
            <person name="Desgranges E."/>
            <person name="Martin J."/>
            <person name="Schackwitz W."/>
            <person name="Kuo A."/>
            <person name="Salin G."/>
            <person name="Donnadieu C."/>
            <person name="Desdevises Y."/>
            <person name="Sanchez-Ferandin S."/>
            <person name="Moreau H."/>
            <person name="Rivals E."/>
            <person name="Grigoriev I.V."/>
            <person name="Grimsley N."/>
            <person name="Eyre-Walker A."/>
            <person name="Piganeau G."/>
        </authorList>
    </citation>
    <scope>NUCLEOTIDE SEQUENCE [LARGE SCALE GENOMIC DNA]</scope>
    <source>
        <strain evidence="3">RCC 1115</strain>
    </source>
</reference>
<keyword evidence="4" id="KW-1185">Reference proteome</keyword>
<dbReference type="GO" id="GO:0004176">
    <property type="term" value="F:ATP-dependent peptidase activity"/>
    <property type="evidence" value="ECO:0007669"/>
    <property type="project" value="InterPro"/>
</dbReference>
<proteinExistence type="predicted"/>
<dbReference type="AlphaFoldDB" id="Q00SQ5"/>
<dbReference type="Gene3D" id="1.20.58.760">
    <property type="entry name" value="Peptidase M41"/>
    <property type="match status" value="1"/>
</dbReference>
<feature type="transmembrane region" description="Helical" evidence="1">
    <location>
        <begin position="127"/>
        <end position="147"/>
    </location>
</feature>
<dbReference type="GO" id="GO:0004222">
    <property type="term" value="F:metalloendopeptidase activity"/>
    <property type="evidence" value="ECO:0007669"/>
    <property type="project" value="InterPro"/>
</dbReference>
<accession>A0A454XK71</accession>
<keyword evidence="1" id="KW-0812">Transmembrane</keyword>
<accession>Q00SQ5</accession>
<evidence type="ECO:0000313" key="2">
    <source>
        <dbReference type="EMBL" id="CAL58559.1"/>
    </source>
</evidence>
<dbReference type="InParanoid" id="Q00SQ5"/>
<gene>
    <name evidence="3" type="ORF">BE221DRAFT_193343</name>
    <name evidence="2" type="ORF">OT_ostta18g01000</name>
</gene>
<reference evidence="2 4" key="1">
    <citation type="journal article" date="2006" name="Proc. Natl. Acad. Sci. U.S.A.">
        <title>Genome analysis of the smallest free-living eukaryote Ostreococcus tauri unveils many unique features.</title>
        <authorList>
            <person name="Derelle E."/>
            <person name="Ferraz C."/>
            <person name="Rombauts S."/>
            <person name="Rouze P."/>
            <person name="Worden A.Z."/>
            <person name="Robbens S."/>
            <person name="Partensky F."/>
            <person name="Degroeve S."/>
            <person name="Echeynie S."/>
            <person name="Cooke R."/>
            <person name="Saeys Y."/>
            <person name="Wuyts J."/>
            <person name="Jabbari K."/>
            <person name="Bowler C."/>
            <person name="Panaud O."/>
            <person name="Piegu B."/>
            <person name="Ball S.G."/>
            <person name="Ral J.-P."/>
            <person name="Bouget F.-Y."/>
            <person name="Piganeau G."/>
            <person name="De Baets B."/>
            <person name="Picard A."/>
            <person name="Delseny M."/>
            <person name="Demaille J."/>
            <person name="Van de Peer Y."/>
            <person name="Moreau H."/>
        </authorList>
    </citation>
    <scope>NUCLEOTIDE SEQUENCE [LARGE SCALE GENOMIC DNA]</scope>
    <source>
        <strain evidence="2 4">OTTH0595</strain>
    </source>
</reference>
<dbReference type="SUPFAM" id="SSF140990">
    <property type="entry name" value="FtsH protease domain-like"/>
    <property type="match status" value="1"/>
</dbReference>
<name>Q00SQ5_OSTTA</name>
<dbReference type="OMA" id="EITRWAV"/>
<feature type="transmembrane region" description="Helical" evidence="1">
    <location>
        <begin position="153"/>
        <end position="176"/>
    </location>
</feature>
<accession>A0A1Y5I8Z2</accession>
<protein>
    <submittedName>
        <fullName evidence="2">Unnamed product</fullName>
    </submittedName>
</protein>
<dbReference type="GO" id="GO:0006508">
    <property type="term" value="P:proteolysis"/>
    <property type="evidence" value="ECO:0007669"/>
    <property type="project" value="InterPro"/>
</dbReference>
<dbReference type="FunCoup" id="Q00SQ5">
    <property type="interactions" value="590"/>
</dbReference>
<evidence type="ECO:0000313" key="4">
    <source>
        <dbReference type="Proteomes" id="UP000009170"/>
    </source>
</evidence>
<dbReference type="EMBL" id="KZ155791">
    <property type="protein sequence ID" value="OUS45157.1"/>
    <property type="molecule type" value="Genomic_DNA"/>
</dbReference>
<dbReference type="InterPro" id="IPR037219">
    <property type="entry name" value="Peptidase_M41-like"/>
</dbReference>
<dbReference type="STRING" id="70448.Q00SQ5"/>
<dbReference type="PANTHER" id="PTHR33471:SF7">
    <property type="entry name" value="ATP-DEPENDENT ZINC METALLOPROTEASE-RELATED"/>
    <property type="match status" value="1"/>
</dbReference>
<dbReference type="Proteomes" id="UP000195557">
    <property type="component" value="Unassembled WGS sequence"/>
</dbReference>
<dbReference type="PANTHER" id="PTHR33471">
    <property type="entry name" value="ATP-DEPENDENT ZINC METALLOPROTEASE-RELATED"/>
    <property type="match status" value="1"/>
</dbReference>
<keyword evidence="1" id="KW-1133">Transmembrane helix</keyword>
<organism evidence="2 4">
    <name type="scientific">Ostreococcus tauri</name>
    <name type="common">Marine green alga</name>
    <dbReference type="NCBI Taxonomy" id="70448"/>
    <lineage>
        <taxon>Eukaryota</taxon>
        <taxon>Viridiplantae</taxon>
        <taxon>Chlorophyta</taxon>
        <taxon>Mamiellophyceae</taxon>
        <taxon>Mamiellales</taxon>
        <taxon>Bathycoccaceae</taxon>
        <taxon>Ostreococcus</taxon>
    </lineage>
</organism>
<evidence type="ECO:0000313" key="3">
    <source>
        <dbReference type="EMBL" id="OUS45157.1"/>
    </source>
</evidence>